<gene>
    <name evidence="8" type="ORF">GO495_30215</name>
</gene>
<protein>
    <submittedName>
        <fullName evidence="8">Endo-alpha-mannosidase</fullName>
    </submittedName>
</protein>
<keyword evidence="6" id="KW-0333">Golgi apparatus</keyword>
<keyword evidence="2" id="KW-0812">Transmembrane</keyword>
<evidence type="ECO:0000256" key="5">
    <source>
        <dbReference type="ARBA" id="ARBA00022989"/>
    </source>
</evidence>
<evidence type="ECO:0000256" key="7">
    <source>
        <dbReference type="ARBA" id="ARBA00023136"/>
    </source>
</evidence>
<dbReference type="EMBL" id="WRXO01000013">
    <property type="protein sequence ID" value="MVT44905.1"/>
    <property type="molecule type" value="Genomic_DNA"/>
</dbReference>
<accession>A0A6N8JHW8</accession>
<evidence type="ECO:0000256" key="3">
    <source>
        <dbReference type="ARBA" id="ARBA00022801"/>
    </source>
</evidence>
<dbReference type="AlphaFoldDB" id="A0A6N8JHW8"/>
<dbReference type="CDD" id="cd23432">
    <property type="entry name" value="beta-trefoil_Ricin_EndoBetaGal-like"/>
    <property type="match status" value="1"/>
</dbReference>
<evidence type="ECO:0000256" key="4">
    <source>
        <dbReference type="ARBA" id="ARBA00022968"/>
    </source>
</evidence>
<dbReference type="RefSeq" id="WP_157303691.1">
    <property type="nucleotide sequence ID" value="NZ_BAAAZB010000005.1"/>
</dbReference>
<evidence type="ECO:0000256" key="2">
    <source>
        <dbReference type="ARBA" id="ARBA00022692"/>
    </source>
</evidence>
<evidence type="ECO:0000313" key="8">
    <source>
        <dbReference type="EMBL" id="MVT44905.1"/>
    </source>
</evidence>
<dbReference type="Gene3D" id="3.20.20.80">
    <property type="entry name" value="Glycosidases"/>
    <property type="match status" value="1"/>
</dbReference>
<dbReference type="CDD" id="cd11575">
    <property type="entry name" value="GH99_GH71_like_3"/>
    <property type="match status" value="1"/>
</dbReference>
<dbReference type="SUPFAM" id="SSF50370">
    <property type="entry name" value="Ricin B-like lectins"/>
    <property type="match status" value="1"/>
</dbReference>
<dbReference type="InterPro" id="IPR026071">
    <property type="entry name" value="Glyco_Hydrolase_99"/>
</dbReference>
<keyword evidence="4" id="KW-0735">Signal-anchor</keyword>
<keyword evidence="9" id="KW-1185">Reference proteome</keyword>
<keyword evidence="7" id="KW-0472">Membrane</keyword>
<organism evidence="8 9">
    <name type="scientific">Chitinophaga oryziterrae</name>
    <dbReference type="NCBI Taxonomy" id="1031224"/>
    <lineage>
        <taxon>Bacteria</taxon>
        <taxon>Pseudomonadati</taxon>
        <taxon>Bacteroidota</taxon>
        <taxon>Chitinophagia</taxon>
        <taxon>Chitinophagales</taxon>
        <taxon>Chitinophagaceae</taxon>
        <taxon>Chitinophaga</taxon>
    </lineage>
</organism>
<dbReference type="PANTHER" id="PTHR13572">
    <property type="entry name" value="ENDO-ALPHA-1,2-MANNOSIDASE"/>
    <property type="match status" value="1"/>
</dbReference>
<sequence>MKKLAWLFFYASFLLACNKTELKQKDSSLALPSVAVNAVSKTVNKKVFIHWMPWFETPASRGVWGYHWKMNTRNPDIITNGKRQIAAYYYPQTGPYASGDPDIIEYQLLLMKYAGADGVFIDWPGTRQLYDYPDNLSNSNALISKLQSAGLQFSIVHEDRNWDAGNTSGAHGDFVYMQNNYFNKSNYLTTNGVPVVLNFGPITFHQPSEWDAILNGITPKPKVLPLYGFTGQVGSNNAGGEFPWIYQAHPTVVDNYYAQAGSFPLSIGVVYPGFNSFYAAGGADGPTWQIPFNGTGTFSTMLDKAINSSVNIIQFATWNDYGEGTIIEPTQEYGYSFLTLMQQKLGVTYGQHELEVVYRLYQYRKQYSGNSSVQQQLNQVFTYLANLQVSNAENLLNTISNGGTTDPPPTSGGVYIKNKWLSTFLYEENGQVKYSTANTGNQYKWVQETVNGHIRFKNLSTGHYLNIEHLYSYAESSAVPDTYYSSYWILESYNGLTRLKNEWQGTYLNLENQSGLAQCTAVPDYFESSQWTLQN</sequence>
<evidence type="ECO:0000256" key="6">
    <source>
        <dbReference type="ARBA" id="ARBA00023034"/>
    </source>
</evidence>
<dbReference type="PANTHER" id="PTHR13572:SF4">
    <property type="entry name" value="RE57134P"/>
    <property type="match status" value="1"/>
</dbReference>
<dbReference type="PROSITE" id="PS51257">
    <property type="entry name" value="PROKAR_LIPOPROTEIN"/>
    <property type="match status" value="1"/>
</dbReference>
<dbReference type="Gene3D" id="2.80.10.50">
    <property type="match status" value="1"/>
</dbReference>
<comment type="subcellular location">
    <subcellularLocation>
        <location evidence="1">Golgi apparatus membrane</location>
        <topology evidence="1">Single-pass type II membrane protein</topology>
    </subcellularLocation>
</comment>
<name>A0A6N8JHW8_9BACT</name>
<dbReference type="GO" id="GO:0004559">
    <property type="term" value="F:alpha-mannosidase activity"/>
    <property type="evidence" value="ECO:0007669"/>
    <property type="project" value="TreeGrafter"/>
</dbReference>
<dbReference type="OrthoDB" id="976137at2"/>
<comment type="caution">
    <text evidence="8">The sequence shown here is derived from an EMBL/GenBank/DDBJ whole genome shotgun (WGS) entry which is preliminary data.</text>
</comment>
<reference evidence="8 9" key="1">
    <citation type="submission" date="2019-12" db="EMBL/GenBank/DDBJ databases">
        <title>The draft genomic sequence of strain Chitinophaga oryziterrae JCM 16595.</title>
        <authorList>
            <person name="Zhang X."/>
        </authorList>
    </citation>
    <scope>NUCLEOTIDE SEQUENCE [LARGE SCALE GENOMIC DNA]</scope>
    <source>
        <strain evidence="8 9">JCM 16595</strain>
    </source>
</reference>
<dbReference type="Proteomes" id="UP000468388">
    <property type="component" value="Unassembled WGS sequence"/>
</dbReference>
<evidence type="ECO:0000256" key="1">
    <source>
        <dbReference type="ARBA" id="ARBA00004323"/>
    </source>
</evidence>
<proteinExistence type="predicted"/>
<dbReference type="InterPro" id="IPR035992">
    <property type="entry name" value="Ricin_B-like_lectins"/>
</dbReference>
<keyword evidence="5" id="KW-1133">Transmembrane helix</keyword>
<evidence type="ECO:0000313" key="9">
    <source>
        <dbReference type="Proteomes" id="UP000468388"/>
    </source>
</evidence>
<keyword evidence="3" id="KW-0378">Hydrolase</keyword>